<dbReference type="SUPFAM" id="SSF46689">
    <property type="entry name" value="Homeodomain-like"/>
    <property type="match status" value="1"/>
</dbReference>
<comment type="similarity">
    <text evidence="2">Belongs to the Caudal homeobox family.</text>
</comment>
<evidence type="ECO:0000256" key="2">
    <source>
        <dbReference type="ARBA" id="ARBA00010341"/>
    </source>
</evidence>
<evidence type="ECO:0000256" key="4">
    <source>
        <dbReference type="ARBA" id="ARBA00023155"/>
    </source>
</evidence>
<dbReference type="FunCoup" id="A0A7J8J5S5">
    <property type="interactions" value="7"/>
</dbReference>
<comment type="subcellular location">
    <subcellularLocation>
        <location evidence="1 6 7">Nucleus</location>
    </subcellularLocation>
</comment>
<dbReference type="CDD" id="cd00086">
    <property type="entry name" value="homeodomain"/>
    <property type="match status" value="1"/>
</dbReference>
<keyword evidence="10" id="KW-1185">Reference proteome</keyword>
<gene>
    <name evidence="9" type="ORF">HJG59_002623</name>
</gene>
<dbReference type="Pfam" id="PF04731">
    <property type="entry name" value="Caudal_act"/>
    <property type="match status" value="1"/>
</dbReference>
<dbReference type="GO" id="GO:0009948">
    <property type="term" value="P:anterior/posterior axis specification"/>
    <property type="evidence" value="ECO:0007669"/>
    <property type="project" value="TreeGrafter"/>
</dbReference>
<dbReference type="PANTHER" id="PTHR24332:SF15">
    <property type="entry name" value="HOMEOBOX PROTEIN CDX-4"/>
    <property type="match status" value="1"/>
</dbReference>
<keyword evidence="4 6" id="KW-0371">Homeobox</keyword>
<dbReference type="Pfam" id="PF00046">
    <property type="entry name" value="Homeodomain"/>
    <property type="match status" value="1"/>
</dbReference>
<dbReference type="InterPro" id="IPR017970">
    <property type="entry name" value="Homeobox_CS"/>
</dbReference>
<evidence type="ECO:0000259" key="8">
    <source>
        <dbReference type="PROSITE" id="PS50071"/>
    </source>
</evidence>
<evidence type="ECO:0000256" key="3">
    <source>
        <dbReference type="ARBA" id="ARBA00023125"/>
    </source>
</evidence>
<dbReference type="GO" id="GO:0030154">
    <property type="term" value="P:cell differentiation"/>
    <property type="evidence" value="ECO:0007669"/>
    <property type="project" value="TreeGrafter"/>
</dbReference>
<evidence type="ECO:0000313" key="9">
    <source>
        <dbReference type="EMBL" id="KAF6491871.1"/>
    </source>
</evidence>
<evidence type="ECO:0000256" key="6">
    <source>
        <dbReference type="PROSITE-ProRule" id="PRU00108"/>
    </source>
</evidence>
<feature type="DNA-binding region" description="Homeobox" evidence="6">
    <location>
        <begin position="174"/>
        <end position="233"/>
    </location>
</feature>
<dbReference type="FunFam" id="1.10.10.60:FF:000089">
    <property type="entry name" value="Caudal type homeobox 4"/>
    <property type="match status" value="1"/>
</dbReference>
<dbReference type="PRINTS" id="PR00024">
    <property type="entry name" value="HOMEOBOX"/>
</dbReference>
<evidence type="ECO:0000313" key="10">
    <source>
        <dbReference type="Proteomes" id="UP000550707"/>
    </source>
</evidence>
<dbReference type="AlphaFoldDB" id="A0A7J8J5S5"/>
<dbReference type="PROSITE" id="PS00027">
    <property type="entry name" value="HOMEOBOX_1"/>
    <property type="match status" value="1"/>
</dbReference>
<dbReference type="InterPro" id="IPR006820">
    <property type="entry name" value="Caudal_activation_dom"/>
</dbReference>
<dbReference type="InParanoid" id="A0A7J8J5S5"/>
<dbReference type="PRINTS" id="PR00031">
    <property type="entry name" value="HTHREPRESSR"/>
</dbReference>
<dbReference type="InterPro" id="IPR020479">
    <property type="entry name" value="HD_metazoa"/>
</dbReference>
<reference evidence="9 10" key="1">
    <citation type="journal article" date="2020" name="Nature">
        <title>Six reference-quality genomes reveal evolution of bat adaptations.</title>
        <authorList>
            <person name="Jebb D."/>
            <person name="Huang Z."/>
            <person name="Pippel M."/>
            <person name="Hughes G.M."/>
            <person name="Lavrichenko K."/>
            <person name="Devanna P."/>
            <person name="Winkler S."/>
            <person name="Jermiin L.S."/>
            <person name="Skirmuntt E.C."/>
            <person name="Katzourakis A."/>
            <person name="Burkitt-Gray L."/>
            <person name="Ray D.A."/>
            <person name="Sullivan K.A.M."/>
            <person name="Roscito J.G."/>
            <person name="Kirilenko B.M."/>
            <person name="Davalos L.M."/>
            <person name="Corthals A.P."/>
            <person name="Power M.L."/>
            <person name="Jones G."/>
            <person name="Ransome R.D."/>
            <person name="Dechmann D.K.N."/>
            <person name="Locatelli A.G."/>
            <person name="Puechmaille S.J."/>
            <person name="Fedrigo O."/>
            <person name="Jarvis E.D."/>
            <person name="Hiller M."/>
            <person name="Vernes S.C."/>
            <person name="Myers E.W."/>
            <person name="Teeling E.C."/>
        </authorList>
    </citation>
    <scope>NUCLEOTIDE SEQUENCE [LARGE SCALE GENOMIC DNA]</scope>
    <source>
        <strain evidence="9">MMolMol1</strain>
        <tissue evidence="9">Muscle</tissue>
    </source>
</reference>
<name>A0A7J8J5S5_MOLMO</name>
<dbReference type="PANTHER" id="PTHR24332">
    <property type="entry name" value="HOMEOBOX PROTEIN CDX"/>
    <property type="match status" value="1"/>
</dbReference>
<dbReference type="InterPro" id="IPR000047">
    <property type="entry name" value="HTH_motif"/>
</dbReference>
<dbReference type="EMBL" id="JACASF010000002">
    <property type="protein sequence ID" value="KAF6491871.1"/>
    <property type="molecule type" value="Genomic_DNA"/>
</dbReference>
<dbReference type="Gene3D" id="1.10.10.60">
    <property type="entry name" value="Homeodomain-like"/>
    <property type="match status" value="1"/>
</dbReference>
<dbReference type="GO" id="GO:0000977">
    <property type="term" value="F:RNA polymerase II transcription regulatory region sequence-specific DNA binding"/>
    <property type="evidence" value="ECO:0007669"/>
    <property type="project" value="TreeGrafter"/>
</dbReference>
<proteinExistence type="inferred from homology"/>
<dbReference type="Proteomes" id="UP000550707">
    <property type="component" value="Unassembled WGS sequence"/>
</dbReference>
<dbReference type="GO" id="GO:0000981">
    <property type="term" value="F:DNA-binding transcription factor activity, RNA polymerase II-specific"/>
    <property type="evidence" value="ECO:0007669"/>
    <property type="project" value="InterPro"/>
</dbReference>
<keyword evidence="5 6" id="KW-0539">Nucleus</keyword>
<keyword evidence="3 6" id="KW-0238">DNA-binding</keyword>
<comment type="caution">
    <text evidence="9">The sequence shown here is derived from an EMBL/GenBank/DDBJ whole genome shotgun (WGS) entry which is preliminary data.</text>
</comment>
<dbReference type="GO" id="GO:0005634">
    <property type="term" value="C:nucleus"/>
    <property type="evidence" value="ECO:0007669"/>
    <property type="project" value="UniProtKB-SubCell"/>
</dbReference>
<sequence>MYRSCLLEKEVGMYPGTLRSPAGGGTAGAGSTGGGGSALPVSNFMAGPAYTHYMGYSHVASIDLHQTSLAAWGSPYSPPPEDCSASYLGPSGAMSTVPMNDVTSNPTAFSSQEYRNLDPADYGSTGGSLPVVAGGSLFPTDAGTSVACSPSKSHYSPYAWTRKAIQGTGKTRTKEKYRVVYTDHQRLELEKEFHCNRYITLRRKSELAMNLGLSERQVKIWFQNRRAKERKMIKKKILQFENSGGSVQSDSGSISPGELSNAFFTTASAVCGFQPIEIQQVSE</sequence>
<evidence type="ECO:0000256" key="5">
    <source>
        <dbReference type="ARBA" id="ARBA00023242"/>
    </source>
</evidence>
<dbReference type="PROSITE" id="PS50071">
    <property type="entry name" value="HOMEOBOX_2"/>
    <property type="match status" value="1"/>
</dbReference>
<accession>A0A7J8J5S5</accession>
<evidence type="ECO:0000256" key="7">
    <source>
        <dbReference type="RuleBase" id="RU000682"/>
    </source>
</evidence>
<protein>
    <submittedName>
        <fullName evidence="9">Caudal type homeobox 4</fullName>
    </submittedName>
</protein>
<organism evidence="9 10">
    <name type="scientific">Molossus molossus</name>
    <name type="common">Pallas' mastiff bat</name>
    <name type="synonym">Vespertilio molossus</name>
    <dbReference type="NCBI Taxonomy" id="27622"/>
    <lineage>
        <taxon>Eukaryota</taxon>
        <taxon>Metazoa</taxon>
        <taxon>Chordata</taxon>
        <taxon>Craniata</taxon>
        <taxon>Vertebrata</taxon>
        <taxon>Euteleostomi</taxon>
        <taxon>Mammalia</taxon>
        <taxon>Eutheria</taxon>
        <taxon>Laurasiatheria</taxon>
        <taxon>Chiroptera</taxon>
        <taxon>Yangochiroptera</taxon>
        <taxon>Molossidae</taxon>
        <taxon>Molossus</taxon>
    </lineage>
</organism>
<dbReference type="InterPro" id="IPR009057">
    <property type="entry name" value="Homeodomain-like_sf"/>
</dbReference>
<dbReference type="GO" id="GO:0009887">
    <property type="term" value="P:animal organ morphogenesis"/>
    <property type="evidence" value="ECO:0007669"/>
    <property type="project" value="TreeGrafter"/>
</dbReference>
<dbReference type="OrthoDB" id="6159439at2759"/>
<dbReference type="InterPro" id="IPR001356">
    <property type="entry name" value="HD"/>
</dbReference>
<evidence type="ECO:0000256" key="1">
    <source>
        <dbReference type="ARBA" id="ARBA00004123"/>
    </source>
</evidence>
<dbReference type="SMART" id="SM00389">
    <property type="entry name" value="HOX"/>
    <property type="match status" value="1"/>
</dbReference>
<dbReference type="InterPro" id="IPR047152">
    <property type="entry name" value="Caudal_homeobox"/>
</dbReference>
<feature type="domain" description="Homeobox" evidence="8">
    <location>
        <begin position="172"/>
        <end position="232"/>
    </location>
</feature>